<protein>
    <submittedName>
        <fullName evidence="1">Asparaginase</fullName>
    </submittedName>
</protein>
<dbReference type="Proteomes" id="UP000680588">
    <property type="component" value="Chromosome"/>
</dbReference>
<dbReference type="AlphaFoldDB" id="A0A975PDT5"/>
<keyword evidence="2" id="KW-1185">Reference proteome</keyword>
<proteinExistence type="predicted"/>
<reference evidence="1" key="1">
    <citation type="submission" date="2021-06" db="EMBL/GenBank/DDBJ databases">
        <title>Novel species in genus Arthrobacter.</title>
        <authorList>
            <person name="Zhang G."/>
        </authorList>
    </citation>
    <scope>NUCLEOTIDE SEQUENCE</scope>
    <source>
        <strain evidence="1">Zg-ZUI122</strain>
    </source>
</reference>
<dbReference type="PANTHER" id="PTHR42110:SF1">
    <property type="entry name" value="L-ASPARAGINASE, PUTATIVE (AFU_ORTHOLOGUE AFUA_3G11890)-RELATED"/>
    <property type="match status" value="1"/>
</dbReference>
<dbReference type="KEGG" id="asun:KG104_15895"/>
<dbReference type="PANTHER" id="PTHR42110">
    <property type="entry name" value="L-ASPARAGINASE, PUTATIVE (AFU_ORTHOLOGUE AFUA_3G11890)-RELATED"/>
    <property type="match status" value="1"/>
</dbReference>
<sequence>MPATFTASDAVELAVVERSGFIESRHIGSAVVMAADGTVVTALGDITTPIFPRSTLKPFQAVAAMQAGVPLRGPQVALAAASHTGSKEHTDVVKTMLAAAGVTEDHLQCPEDWPQDEAARHELIRAGKGKNKLAFNCSGKHAAFLWACTENNWDHATYLDPQHPLQQSIAGVIEEFTGESVSHWGTDGCGAPLAAVSLTGLARGIGRLAKAPSGKHGNARAATVATAMLDYPWAVHGHGRENTVVMEDLGIISKNGAEGVLVLGTDTGVSVALKMLDGDTRAASLVGLTLLAASGAVDPGKISAVLDKIVRPVLGGGAPVGSIRLGAPVTALLDSALLDS</sequence>
<dbReference type="Pfam" id="PF06089">
    <property type="entry name" value="Asparaginase_II"/>
    <property type="match status" value="1"/>
</dbReference>
<dbReference type="EMBL" id="CP076456">
    <property type="protein sequence ID" value="QWQ35911.1"/>
    <property type="molecule type" value="Genomic_DNA"/>
</dbReference>
<accession>A0A975PDT5</accession>
<organism evidence="1 2">
    <name type="scientific">Arthrobacter sunyaminii</name>
    <dbReference type="NCBI Taxonomy" id="2816859"/>
    <lineage>
        <taxon>Bacteria</taxon>
        <taxon>Bacillati</taxon>
        <taxon>Actinomycetota</taxon>
        <taxon>Actinomycetes</taxon>
        <taxon>Micrococcales</taxon>
        <taxon>Micrococcaceae</taxon>
        <taxon>Arthrobacter</taxon>
    </lineage>
</organism>
<name>A0A975PDT5_9MICC</name>
<dbReference type="RefSeq" id="WP_104053119.1">
    <property type="nucleotide sequence ID" value="NZ_CP076456.1"/>
</dbReference>
<gene>
    <name evidence="1" type="ORF">KG104_15895</name>
</gene>
<evidence type="ECO:0000313" key="2">
    <source>
        <dbReference type="Proteomes" id="UP000680588"/>
    </source>
</evidence>
<dbReference type="InterPro" id="IPR010349">
    <property type="entry name" value="Asparaginase_II"/>
</dbReference>
<evidence type="ECO:0000313" key="1">
    <source>
        <dbReference type="EMBL" id="QWQ35911.1"/>
    </source>
</evidence>